<sequence>MKTNVLKITMLLLAFVLVGNAYANKKSDMNPYDEVLPEIVLEIQEIEKNPTVTLINKYGEVIAQFYGDKSMLKTKFSETLGKSTFILKHEDHHFYLVD</sequence>
<dbReference type="OrthoDB" id="9843494at2"/>
<evidence type="ECO:0000313" key="2">
    <source>
        <dbReference type="EMBL" id="EKB49364.1"/>
    </source>
</evidence>
<dbReference type="AlphaFoldDB" id="K1LZ24"/>
<dbReference type="Proteomes" id="UP000004478">
    <property type="component" value="Unassembled WGS sequence"/>
</dbReference>
<keyword evidence="1" id="KW-0732">Signal</keyword>
<feature type="chain" id="PRO_5003848096" evidence="1">
    <location>
        <begin position="24"/>
        <end position="98"/>
    </location>
</feature>
<comment type="caution">
    <text evidence="2">The sequence shown here is derived from an EMBL/GenBank/DDBJ whole genome shotgun (WGS) entry which is preliminary data.</text>
</comment>
<dbReference type="EMBL" id="AMGM01000027">
    <property type="protein sequence ID" value="EKB49364.1"/>
    <property type="molecule type" value="Genomic_DNA"/>
</dbReference>
<organism evidence="2 3">
    <name type="scientific">Cecembia lonarensis (strain CCUG 58316 / KCTC 22772 / LW9)</name>
    <dbReference type="NCBI Taxonomy" id="1225176"/>
    <lineage>
        <taxon>Bacteria</taxon>
        <taxon>Pseudomonadati</taxon>
        <taxon>Bacteroidota</taxon>
        <taxon>Cytophagia</taxon>
        <taxon>Cytophagales</taxon>
        <taxon>Cyclobacteriaceae</taxon>
        <taxon>Cecembia</taxon>
    </lineage>
</organism>
<evidence type="ECO:0000313" key="3">
    <source>
        <dbReference type="Proteomes" id="UP000004478"/>
    </source>
</evidence>
<accession>K1LZ24</accession>
<protein>
    <submittedName>
        <fullName evidence="2">Uncharacterized protein</fullName>
    </submittedName>
</protein>
<dbReference type="RefSeq" id="WP_009185054.1">
    <property type="nucleotide sequence ID" value="NZ_AMGM01000027.1"/>
</dbReference>
<name>K1LZ24_CECL9</name>
<reference evidence="2 3" key="1">
    <citation type="journal article" date="2012" name="J. Bacteriol.">
        <title>Draft Genome Sequence of Cecembia lonarensis Strain LW9T, Isolated from Lonar Lake, a Haloalkaline Lake in India.</title>
        <authorList>
            <person name="Shivaji S."/>
            <person name="Ara S."/>
            <person name="Singh A."/>
            <person name="Pinnaka A.K."/>
        </authorList>
    </citation>
    <scope>NUCLEOTIDE SEQUENCE [LARGE SCALE GENOMIC DNA]</scope>
    <source>
        <strain evidence="2 3">LW9</strain>
    </source>
</reference>
<proteinExistence type="predicted"/>
<gene>
    <name evidence="2" type="ORF">B879_02024</name>
</gene>
<evidence type="ECO:0000256" key="1">
    <source>
        <dbReference type="SAM" id="SignalP"/>
    </source>
</evidence>
<feature type="signal peptide" evidence="1">
    <location>
        <begin position="1"/>
        <end position="23"/>
    </location>
</feature>
<keyword evidence="3" id="KW-1185">Reference proteome</keyword>